<organism evidence="3 4">
    <name type="scientific">Zingiber officinale</name>
    <name type="common">Ginger</name>
    <name type="synonym">Amomum zingiber</name>
    <dbReference type="NCBI Taxonomy" id="94328"/>
    <lineage>
        <taxon>Eukaryota</taxon>
        <taxon>Viridiplantae</taxon>
        <taxon>Streptophyta</taxon>
        <taxon>Embryophyta</taxon>
        <taxon>Tracheophyta</taxon>
        <taxon>Spermatophyta</taxon>
        <taxon>Magnoliopsida</taxon>
        <taxon>Liliopsida</taxon>
        <taxon>Zingiberales</taxon>
        <taxon>Zingiberaceae</taxon>
        <taxon>Zingiber</taxon>
    </lineage>
</organism>
<protein>
    <recommendedName>
        <fullName evidence="5">Bacterial Ig-like domain-containing protein</fullName>
    </recommendedName>
</protein>
<evidence type="ECO:0000256" key="1">
    <source>
        <dbReference type="SAM" id="MobiDB-lite"/>
    </source>
</evidence>
<evidence type="ECO:0000313" key="3">
    <source>
        <dbReference type="EMBL" id="KAG6527648.1"/>
    </source>
</evidence>
<dbReference type="AlphaFoldDB" id="A0A8J5HNK0"/>
<feature type="transmembrane region" description="Helical" evidence="2">
    <location>
        <begin position="714"/>
        <end position="741"/>
    </location>
</feature>
<evidence type="ECO:0000256" key="2">
    <source>
        <dbReference type="SAM" id="Phobius"/>
    </source>
</evidence>
<gene>
    <name evidence="3" type="ORF">ZIOFF_009774</name>
</gene>
<reference evidence="3 4" key="1">
    <citation type="submission" date="2020-08" db="EMBL/GenBank/DDBJ databases">
        <title>Plant Genome Project.</title>
        <authorList>
            <person name="Zhang R.-G."/>
        </authorList>
    </citation>
    <scope>NUCLEOTIDE SEQUENCE [LARGE SCALE GENOMIC DNA]</scope>
    <source>
        <tissue evidence="3">Rhizome</tissue>
    </source>
</reference>
<dbReference type="PANTHER" id="PTHR34677:SF1">
    <property type="entry name" value="TRANSMEMBRANE PROTEIN"/>
    <property type="match status" value="1"/>
</dbReference>
<keyword evidence="2" id="KW-1133">Transmembrane helix</keyword>
<feature type="region of interest" description="Disordered" evidence="1">
    <location>
        <begin position="1"/>
        <end position="49"/>
    </location>
</feature>
<evidence type="ECO:0000313" key="4">
    <source>
        <dbReference type="Proteomes" id="UP000734854"/>
    </source>
</evidence>
<feature type="compositionally biased region" description="Polar residues" evidence="1">
    <location>
        <begin position="1052"/>
        <end position="1064"/>
    </location>
</feature>
<accession>A0A8J5HNK0</accession>
<feature type="compositionally biased region" description="Polar residues" evidence="1">
    <location>
        <begin position="32"/>
        <end position="49"/>
    </location>
</feature>
<name>A0A8J5HNK0_ZINOF</name>
<feature type="region of interest" description="Disordered" evidence="1">
    <location>
        <begin position="1041"/>
        <end position="1096"/>
    </location>
</feature>
<feature type="transmembrane region" description="Helical" evidence="2">
    <location>
        <begin position="688"/>
        <end position="708"/>
    </location>
</feature>
<feature type="compositionally biased region" description="Basic and acidic residues" evidence="1">
    <location>
        <begin position="1079"/>
        <end position="1096"/>
    </location>
</feature>
<feature type="transmembrane region" description="Helical" evidence="2">
    <location>
        <begin position="936"/>
        <end position="959"/>
    </location>
</feature>
<dbReference type="Proteomes" id="UP000734854">
    <property type="component" value="Unassembled WGS sequence"/>
</dbReference>
<dbReference type="EMBL" id="JACMSC010000003">
    <property type="protein sequence ID" value="KAG6527648.1"/>
    <property type="molecule type" value="Genomic_DNA"/>
</dbReference>
<keyword evidence="2" id="KW-0812">Transmembrane</keyword>
<comment type="caution">
    <text evidence="3">The sequence shown here is derived from an EMBL/GenBank/DDBJ whole genome shotgun (WGS) entry which is preliminary data.</text>
</comment>
<keyword evidence="4" id="KW-1185">Reference proteome</keyword>
<dbReference type="PANTHER" id="PTHR34677">
    <property type="match status" value="1"/>
</dbReference>
<feature type="transmembrane region" description="Helical" evidence="2">
    <location>
        <begin position="905"/>
        <end position="924"/>
    </location>
</feature>
<proteinExistence type="predicted"/>
<feature type="transmembrane region" description="Helical" evidence="2">
    <location>
        <begin position="647"/>
        <end position="668"/>
    </location>
</feature>
<sequence length="1104" mass="123013">MLPPPVEESRDLSAADGSVAPPLRHQWKRRTTSQPSAEASHNLSTTGEASHDASTCVKSVNNLTFLLDVINDHTACWDSVPNNCLHIMQLDNYSYFACESKDITYSGLLDGNHIFEVCVNGSRRVRCASYNWTVGIIIYTIAPTAYISSDSFTNSLNVWVNISFSEPCINGGEFGCSPSHCNLLSYGAGHIVPSTLKVLLPNREFSIMVDISAEVQFGRLLLVMDKGFCKDNAGNIFKRTSNSSFIVHFDRRSVSMNITSHLPLKFLQLHGQNRIAEATNSVTDLRIYLTFSVPVVNSSEEILSLLHASNGLLVPTNRRNLNNRRFGYQVRNISTTTVVTVSCDAVHIISRQGTPISPTYPFTFLFDNQRPSVRLSTNSSTRTRHHKILVLIEFMKPVFNFSASAIVISGGYILRFQEMERSTYLTEIQSNDSTITVEIPENKTTDIAGNKNLASNLLQVKHYATPAISSWISRVSTVAFAMASVVAALLSVSTTSLLTSGAISRPKSSLVSEPTRNLLRFVCHIQVFALSRWLLTTIPIEYYDFSRSIAWSIPYINLPWESVSNPLAEYSSDRFGRYSEVWESAKLKFEPPTPPNQIMEMDPSFNGKPLTAEDYMSFLENQNMRAGAEFINVPQNSYRWTYFGRNIFWLAVFSGGLVLLHMAILCFLKWKKNLENQKEFGALVFPRLEIFLIMLALPCISQASVVIIKGKTTAGVIIGILLLSISTCFLISLLLLLSLGITMGKLLQYKEVHKEGQKFHWYHELIRITLGPGKRGQWTWKDQANSLNLIKLGPLFEDLRGPPKYMLTQISGGGNQGKQDDRIIASDDENEDAEAPFIQKLFGILRIYYTLLESVKRISLGILAGAHSASSPSRVPILIVLSITSFQLFFMVLKKPFIKKKLQLVEIISVASEVGLFGAFLALLEKDFSDADEGVGIFMLAMFVIMFTAQLVNELYALYRQVIRLSPARDSFSSGLKSVFGGLLLIVLPTCLSTKITEQLSSRNRENGITLHPPPSEVQRTSGTSELSWLRQLRAFAKGSFSREDRGGAPSDPSTSAPRRSSFWTGKRSRSSSVTSSSDNKEKGDSKSKSRGLYKDLEKIFSSN</sequence>
<evidence type="ECO:0008006" key="5">
    <source>
        <dbReference type="Google" id="ProtNLM"/>
    </source>
</evidence>
<keyword evidence="2" id="KW-0472">Membrane</keyword>